<dbReference type="PANTHER" id="PTHR24072">
    <property type="entry name" value="RHO FAMILY GTPASE"/>
    <property type="match status" value="1"/>
</dbReference>
<dbReference type="OrthoDB" id="6585768at2759"/>
<name>A0A7R8WR78_9CRUS</name>
<dbReference type="PRINTS" id="PR00449">
    <property type="entry name" value="RASTRNSFRMNG"/>
</dbReference>
<dbReference type="SUPFAM" id="SSF52540">
    <property type="entry name" value="P-loop containing nucleoside triphosphate hydrolases"/>
    <property type="match status" value="1"/>
</dbReference>
<dbReference type="Pfam" id="PF00071">
    <property type="entry name" value="Ras"/>
    <property type="match status" value="2"/>
</dbReference>
<evidence type="ECO:0000256" key="3">
    <source>
        <dbReference type="SAM" id="MobiDB-lite"/>
    </source>
</evidence>
<feature type="non-terminal residue" evidence="4">
    <location>
        <position position="1"/>
    </location>
</feature>
<evidence type="ECO:0000256" key="1">
    <source>
        <dbReference type="ARBA" id="ARBA00022741"/>
    </source>
</evidence>
<dbReference type="SMART" id="SM00173">
    <property type="entry name" value="RAS"/>
    <property type="match status" value="1"/>
</dbReference>
<dbReference type="Gene3D" id="3.40.50.300">
    <property type="entry name" value="P-loop containing nucleotide triphosphate hydrolases"/>
    <property type="match status" value="1"/>
</dbReference>
<evidence type="ECO:0000256" key="2">
    <source>
        <dbReference type="ARBA" id="ARBA00023134"/>
    </source>
</evidence>
<evidence type="ECO:0000313" key="4">
    <source>
        <dbReference type="EMBL" id="CAD7233521.1"/>
    </source>
</evidence>
<dbReference type="InterPro" id="IPR003578">
    <property type="entry name" value="Small_GTPase_Rho"/>
</dbReference>
<keyword evidence="1" id="KW-0547">Nucleotide-binding</keyword>
<dbReference type="AlphaFoldDB" id="A0A7R8WR78"/>
<dbReference type="GO" id="GO:0003006">
    <property type="term" value="P:developmental process involved in reproduction"/>
    <property type="evidence" value="ECO:0007669"/>
    <property type="project" value="UniProtKB-ARBA"/>
</dbReference>
<dbReference type="GO" id="GO:0005525">
    <property type="term" value="F:GTP binding"/>
    <property type="evidence" value="ECO:0007669"/>
    <property type="project" value="UniProtKB-KW"/>
</dbReference>
<sequence>PQSLNEHLPVAQSLSGSPPVAQSLREHSPVAESLSESPPMAESLSGSYPMAESLSGSPPVGKTVSGYPPMAKTVSGNPAMAQSLSGNAGSSVRIDVRDVKIVTIGDATVGKTCMLITYSTNQFPDFYKVTVFDSYAVSVAIGDREFQLNLYDTAGQEEYKALSAISYNGAHIFLVCFSVFPLRMPGQIGCLKFCFNVQMFPSYWFQVSPVSIENVRANWVPQIQLQCPDVPFLLVGTQIDLRRDAETLEKLADRNQRPFTPEQGERFAEELGAAKYVECSSLTQVFCATGISVGKLTNEVLKRNRKENDKNQNCFCEGLKNVFDEALMVALKPPKKSTGWKKKKPLEYLPFLFNACGKGLRRVLRSLNPNRDPEEERARAPCWPSERLPRHTTTKSGVGLAVAQKKSEWTRTPERPQPKEVSIQGNQTDDPKACQERGEALRANKRRN</sequence>
<organism evidence="4">
    <name type="scientific">Cyprideis torosa</name>
    <dbReference type="NCBI Taxonomy" id="163714"/>
    <lineage>
        <taxon>Eukaryota</taxon>
        <taxon>Metazoa</taxon>
        <taxon>Ecdysozoa</taxon>
        <taxon>Arthropoda</taxon>
        <taxon>Crustacea</taxon>
        <taxon>Oligostraca</taxon>
        <taxon>Ostracoda</taxon>
        <taxon>Podocopa</taxon>
        <taxon>Podocopida</taxon>
        <taxon>Cytherocopina</taxon>
        <taxon>Cytheroidea</taxon>
        <taxon>Cytherideidae</taxon>
        <taxon>Cyprideis</taxon>
    </lineage>
</organism>
<feature type="compositionally biased region" description="Basic and acidic residues" evidence="3">
    <location>
        <begin position="405"/>
        <end position="418"/>
    </location>
</feature>
<dbReference type="GO" id="GO:0035099">
    <property type="term" value="P:hemocyte migration"/>
    <property type="evidence" value="ECO:0007669"/>
    <property type="project" value="UniProtKB-ARBA"/>
</dbReference>
<feature type="compositionally biased region" description="Basic and acidic residues" evidence="3">
    <location>
        <begin position="429"/>
        <end position="442"/>
    </location>
</feature>
<dbReference type="GO" id="GO:0035006">
    <property type="term" value="P:melanization defense response"/>
    <property type="evidence" value="ECO:0007669"/>
    <property type="project" value="UniProtKB-ARBA"/>
</dbReference>
<gene>
    <name evidence="4" type="ORF">CTOB1V02_LOCUS11342</name>
</gene>
<keyword evidence="2" id="KW-0342">GTP-binding</keyword>
<dbReference type="PROSITE" id="PS51420">
    <property type="entry name" value="RHO"/>
    <property type="match status" value="1"/>
</dbReference>
<dbReference type="SMART" id="SM00174">
    <property type="entry name" value="RHO"/>
    <property type="match status" value="1"/>
</dbReference>
<dbReference type="NCBIfam" id="TIGR00231">
    <property type="entry name" value="small_GTP"/>
    <property type="match status" value="1"/>
</dbReference>
<protein>
    <submittedName>
        <fullName evidence="4">Uncharacterized protein</fullName>
    </submittedName>
</protein>
<dbReference type="CDD" id="cd00157">
    <property type="entry name" value="Rho"/>
    <property type="match status" value="1"/>
</dbReference>
<feature type="non-terminal residue" evidence="4">
    <location>
        <position position="448"/>
    </location>
</feature>
<dbReference type="GO" id="GO:0001667">
    <property type="term" value="P:ameboidal-type cell migration"/>
    <property type="evidence" value="ECO:0007669"/>
    <property type="project" value="UniProtKB-ARBA"/>
</dbReference>
<reference evidence="4" key="1">
    <citation type="submission" date="2020-11" db="EMBL/GenBank/DDBJ databases">
        <authorList>
            <person name="Tran Van P."/>
        </authorList>
    </citation>
    <scope>NUCLEOTIDE SEQUENCE</scope>
</reference>
<dbReference type="InterPro" id="IPR027417">
    <property type="entry name" value="P-loop_NTPase"/>
</dbReference>
<dbReference type="EMBL" id="OB666436">
    <property type="protein sequence ID" value="CAD7233521.1"/>
    <property type="molecule type" value="Genomic_DNA"/>
</dbReference>
<proteinExistence type="predicted"/>
<feature type="region of interest" description="Disordered" evidence="3">
    <location>
        <begin position="371"/>
        <end position="448"/>
    </location>
</feature>
<dbReference type="InterPro" id="IPR001806">
    <property type="entry name" value="Small_GTPase"/>
</dbReference>
<dbReference type="GO" id="GO:0007264">
    <property type="term" value="P:small GTPase-mediated signal transduction"/>
    <property type="evidence" value="ECO:0007669"/>
    <property type="project" value="InterPro"/>
</dbReference>
<dbReference type="PROSITE" id="PS51421">
    <property type="entry name" value="RAS"/>
    <property type="match status" value="1"/>
</dbReference>
<feature type="region of interest" description="Disordered" evidence="3">
    <location>
        <begin position="1"/>
        <end position="69"/>
    </location>
</feature>
<accession>A0A7R8WR78</accession>
<dbReference type="SMART" id="SM00175">
    <property type="entry name" value="RAB"/>
    <property type="match status" value="1"/>
</dbReference>
<dbReference type="PROSITE" id="PS51419">
    <property type="entry name" value="RAB"/>
    <property type="match status" value="1"/>
</dbReference>
<dbReference type="InterPro" id="IPR005225">
    <property type="entry name" value="Small_GTP-bd"/>
</dbReference>
<dbReference type="GO" id="GO:0003924">
    <property type="term" value="F:GTPase activity"/>
    <property type="evidence" value="ECO:0007669"/>
    <property type="project" value="InterPro"/>
</dbReference>
<dbReference type="GO" id="GO:0022412">
    <property type="term" value="P:cellular process involved in reproduction in multicellular organism"/>
    <property type="evidence" value="ECO:0007669"/>
    <property type="project" value="UniProtKB-ARBA"/>
</dbReference>